<comment type="cofactor">
    <cofactor evidence="1">
        <name>Mn(2+)</name>
        <dbReference type="ChEBI" id="CHEBI:29035"/>
    </cofactor>
</comment>
<dbReference type="AlphaFoldDB" id="A0A7M7GKK2"/>
<dbReference type="OMA" id="VYFPGSP"/>
<dbReference type="GO" id="GO:0034355">
    <property type="term" value="P:NAD+ biosynthetic process via the salvage pathway"/>
    <property type="evidence" value="ECO:0000318"/>
    <property type="project" value="GO_Central"/>
</dbReference>
<dbReference type="FunCoup" id="A0A7M7GKK2">
    <property type="interactions" value="223"/>
</dbReference>
<dbReference type="PANTHER" id="PTHR11098:SF1">
    <property type="entry name" value="NICOTINATE PHOSPHORIBOSYLTRANSFERASE"/>
    <property type="match status" value="1"/>
</dbReference>
<dbReference type="EC" id="6.3.4.21" evidence="5 17"/>
<dbReference type="Pfam" id="PF04095">
    <property type="entry name" value="NAPRTase"/>
    <property type="match status" value="1"/>
</dbReference>
<evidence type="ECO:0000256" key="10">
    <source>
        <dbReference type="ARBA" id="ARBA00022676"/>
    </source>
</evidence>
<dbReference type="Proteomes" id="UP000007110">
    <property type="component" value="Unassembled WGS sequence"/>
</dbReference>
<evidence type="ECO:0000256" key="17">
    <source>
        <dbReference type="RuleBase" id="RU365100"/>
    </source>
</evidence>
<dbReference type="CDD" id="cd01570">
    <property type="entry name" value="NAPRTase_A"/>
    <property type="match status" value="1"/>
</dbReference>
<dbReference type="PANTHER" id="PTHR11098">
    <property type="entry name" value="NICOTINATE PHOSPHORIBOSYLTRANSFERASE"/>
    <property type="match status" value="1"/>
</dbReference>
<dbReference type="InterPro" id="IPR006405">
    <property type="entry name" value="Nic_PRibTrfase_pncB"/>
</dbReference>
<evidence type="ECO:0000256" key="5">
    <source>
        <dbReference type="ARBA" id="ARBA00013236"/>
    </source>
</evidence>
<dbReference type="FunFam" id="3.20.140.10:FF:000006">
    <property type="entry name" value="Nicotinate phosphoribosyltransferase"/>
    <property type="match status" value="1"/>
</dbReference>
<feature type="domain" description="Nicotinate/nicotinamide phosphoribosyltransferase" evidence="19">
    <location>
        <begin position="346"/>
        <end position="456"/>
    </location>
</feature>
<keyword evidence="12" id="KW-0479">Metal-binding</keyword>
<evidence type="ECO:0000313" key="23">
    <source>
        <dbReference type="Proteomes" id="UP000007110"/>
    </source>
</evidence>
<feature type="compositionally biased region" description="Polar residues" evidence="18">
    <location>
        <begin position="7"/>
        <end position="17"/>
    </location>
</feature>
<name>A0A7M7GKK2_STRPU</name>
<dbReference type="SUPFAM" id="SSF54675">
    <property type="entry name" value="Nicotinate/Quinolinate PRTase N-terminal domain-like"/>
    <property type="match status" value="1"/>
</dbReference>
<dbReference type="UniPathway" id="UPA00253">
    <property type="reaction ID" value="UER00457"/>
</dbReference>
<keyword evidence="11 17" id="KW-0808">Transferase</keyword>
<evidence type="ECO:0000259" key="20">
    <source>
        <dbReference type="Pfam" id="PF17767"/>
    </source>
</evidence>
<accession>A0A7M7GKK2</accession>
<sequence>MSAGDANPNTSLNNSSSKSDKVPAMNGPSPAELRRAASYPYGLVQPLLTDQYQVTMAYAYWKSERTNDSAVFDFFFRKNPFDGEFTIFAGLSECLKFLQNFEFSDSDIAYLKTTLPASTEEGFFEYLKTLDCSNIEVYAIPEGSVVFPRMPLLRLEGPLPLLQLIETPLLTLINFASLVTTNAARFRLAAGKEKVLLEFGLRRAQGPDGGLSASRYCYMGGFNGTSNVLAGKLFGIPITGTHAHSFVMSYGGLDEVKNRMLQPADESKPPVDFVEICIRCREKVCQLIKVLQEQTHEGELAAFISYALAFPTGFLALVDTYEVLKSGVANFLAVTLALDEVGYKAKGIRIDSGDLAYLSLCVRDIFKTVGTEYSLPWLEKLMIVASNDINEETLLSLNQQMITQTILAKGHGIDAYGIGTHLVTCQKQPNLGGVCKLVQINGVPRIKLSQDVSKVTIPGRKVVYRLFSSEGHALIDLMQQVDEEPPKPMERVLCRHPFEESKRAYVKPRRVEVLHKLYLKNGKLCQTLPSLEEKKQLVQDSLDSLRHDHKRALNPTPYKVSVSDRLYHFLHDLWLANAPIGELY</sequence>
<reference evidence="23" key="1">
    <citation type="submission" date="2015-02" db="EMBL/GenBank/DDBJ databases">
        <title>Genome sequencing for Strongylocentrotus purpuratus.</title>
        <authorList>
            <person name="Murali S."/>
            <person name="Liu Y."/>
            <person name="Vee V."/>
            <person name="English A."/>
            <person name="Wang M."/>
            <person name="Skinner E."/>
            <person name="Han Y."/>
            <person name="Muzny D.M."/>
            <person name="Worley K.C."/>
            <person name="Gibbs R.A."/>
        </authorList>
    </citation>
    <scope>NUCLEOTIDE SEQUENCE</scope>
</reference>
<evidence type="ECO:0000256" key="1">
    <source>
        <dbReference type="ARBA" id="ARBA00001936"/>
    </source>
</evidence>
<feature type="region of interest" description="Disordered" evidence="18">
    <location>
        <begin position="1"/>
        <end position="29"/>
    </location>
</feature>
<dbReference type="FunFam" id="3.20.140.10:FF:000002">
    <property type="entry name" value="Nicotinate phosphoribosyltransferase"/>
    <property type="match status" value="1"/>
</dbReference>
<dbReference type="Gene3D" id="3.20.20.70">
    <property type="entry name" value="Aldolase class I"/>
    <property type="match status" value="2"/>
</dbReference>
<evidence type="ECO:0000259" key="19">
    <source>
        <dbReference type="Pfam" id="PF04095"/>
    </source>
</evidence>
<keyword evidence="7" id="KW-0597">Phosphoprotein</keyword>
<dbReference type="InParanoid" id="A0A7M7GKK2"/>
<evidence type="ECO:0000256" key="14">
    <source>
        <dbReference type="ARBA" id="ARBA00023211"/>
    </source>
</evidence>
<evidence type="ECO:0000256" key="8">
    <source>
        <dbReference type="ARBA" id="ARBA00022598"/>
    </source>
</evidence>
<comment type="cofactor">
    <cofactor evidence="2">
        <name>Mg(2+)</name>
        <dbReference type="ChEBI" id="CHEBI:18420"/>
    </cofactor>
</comment>
<evidence type="ECO:0000256" key="16">
    <source>
        <dbReference type="ARBA" id="ARBA00048668"/>
    </source>
</evidence>
<dbReference type="InterPro" id="IPR013785">
    <property type="entry name" value="Aldolase_TIM"/>
</dbReference>
<evidence type="ECO:0000256" key="13">
    <source>
        <dbReference type="ARBA" id="ARBA00022842"/>
    </source>
</evidence>
<comment type="catalytic activity">
    <reaction evidence="16 17">
        <text>5-phospho-alpha-D-ribose 1-diphosphate + nicotinate + ATP + H2O = nicotinate beta-D-ribonucleotide + ADP + phosphate + diphosphate</text>
        <dbReference type="Rhea" id="RHEA:36163"/>
        <dbReference type="ChEBI" id="CHEBI:15377"/>
        <dbReference type="ChEBI" id="CHEBI:30616"/>
        <dbReference type="ChEBI" id="CHEBI:32544"/>
        <dbReference type="ChEBI" id="CHEBI:33019"/>
        <dbReference type="ChEBI" id="CHEBI:43474"/>
        <dbReference type="ChEBI" id="CHEBI:57502"/>
        <dbReference type="ChEBI" id="CHEBI:58017"/>
        <dbReference type="ChEBI" id="CHEBI:456216"/>
        <dbReference type="EC" id="6.3.4.21"/>
    </reaction>
</comment>
<dbReference type="InterPro" id="IPR041619">
    <property type="entry name" value="NAPRTase_C"/>
</dbReference>
<dbReference type="Pfam" id="PF17767">
    <property type="entry name" value="NAPRTase_N"/>
    <property type="match status" value="1"/>
</dbReference>
<dbReference type="GO" id="GO:0005829">
    <property type="term" value="C:cytosol"/>
    <property type="evidence" value="ECO:0000318"/>
    <property type="project" value="GO_Central"/>
</dbReference>
<dbReference type="GO" id="GO:0004516">
    <property type="term" value="F:nicotinate phosphoribosyltransferase activity"/>
    <property type="evidence" value="ECO:0000318"/>
    <property type="project" value="GO_Central"/>
</dbReference>
<dbReference type="Pfam" id="PF17956">
    <property type="entry name" value="NAPRTase_C"/>
    <property type="match status" value="1"/>
</dbReference>
<comment type="function">
    <text evidence="15">Catalyzes the first step in the biosynthesis of NAD from nicotinic acid, the ATP-dependent synthesis of beta-nicotinate D-ribonucleotide from nicotinate and 5-phospho-D-ribose 1-phosphate. Helps prevent cellular oxidative stress via its role in NAD biosynthesis.</text>
</comment>
<dbReference type="OrthoDB" id="193380at2759"/>
<proteinExistence type="inferred from homology"/>
<keyword evidence="13" id="KW-0460">Magnesium</keyword>
<dbReference type="InterPro" id="IPR040727">
    <property type="entry name" value="NAPRTase_N"/>
</dbReference>
<dbReference type="KEGG" id="spu:582738"/>
<dbReference type="InterPro" id="IPR007229">
    <property type="entry name" value="Nic_PRibTrfase-Fam"/>
</dbReference>
<comment type="PTM">
    <text evidence="17">Transiently phosphorylated on a His residue during the reaction cycle. Phosphorylation strongly increases the affinity for substrates and increases the rate of nicotinate D-ribonucleotide production. Dephosphorylation regenerates the low-affinity form of the enzyme, leading to product release.</text>
</comment>
<evidence type="ECO:0000256" key="7">
    <source>
        <dbReference type="ARBA" id="ARBA00022553"/>
    </source>
</evidence>
<evidence type="ECO:0000256" key="6">
    <source>
        <dbReference type="ARBA" id="ARBA00021569"/>
    </source>
</evidence>
<dbReference type="InterPro" id="IPR036068">
    <property type="entry name" value="Nicotinate_pribotase-like_C"/>
</dbReference>
<dbReference type="NCBIfam" id="TIGR01513">
    <property type="entry name" value="NAPRTase_put"/>
    <property type="match status" value="1"/>
</dbReference>
<reference evidence="22" key="2">
    <citation type="submission" date="2021-01" db="UniProtKB">
        <authorList>
            <consortium name="EnsemblMetazoa"/>
        </authorList>
    </citation>
    <scope>IDENTIFICATION</scope>
</reference>
<comment type="similarity">
    <text evidence="4 17">Belongs to the NAPRTase family.</text>
</comment>
<evidence type="ECO:0000256" key="12">
    <source>
        <dbReference type="ARBA" id="ARBA00022723"/>
    </source>
</evidence>
<keyword evidence="23" id="KW-1185">Reference proteome</keyword>
<dbReference type="FunFam" id="3.20.20.70:FF:000227">
    <property type="entry name" value="Nicotinate phosphoribosyltransferase"/>
    <property type="match status" value="1"/>
</dbReference>
<dbReference type="Gene3D" id="3.20.140.10">
    <property type="entry name" value="nicotinate phosphoribosyltransferase"/>
    <property type="match status" value="2"/>
</dbReference>
<dbReference type="EnsemblMetazoa" id="XM_003725859">
    <property type="protein sequence ID" value="XP_003725907"/>
    <property type="gene ID" value="LOC582738"/>
</dbReference>
<evidence type="ECO:0000256" key="18">
    <source>
        <dbReference type="SAM" id="MobiDB-lite"/>
    </source>
</evidence>
<evidence type="ECO:0000256" key="9">
    <source>
        <dbReference type="ARBA" id="ARBA00022642"/>
    </source>
</evidence>
<dbReference type="RefSeq" id="XP_003725907.1">
    <property type="nucleotide sequence ID" value="XM_003725859.3"/>
</dbReference>
<dbReference type="GO" id="GO:0046872">
    <property type="term" value="F:metal ion binding"/>
    <property type="evidence" value="ECO:0007669"/>
    <property type="project" value="UniProtKB-KW"/>
</dbReference>
<keyword evidence="10" id="KW-0328">Glycosyltransferase</keyword>
<evidence type="ECO:0000256" key="2">
    <source>
        <dbReference type="ARBA" id="ARBA00001946"/>
    </source>
</evidence>
<evidence type="ECO:0000256" key="11">
    <source>
        <dbReference type="ARBA" id="ARBA00022679"/>
    </source>
</evidence>
<keyword evidence="9 17" id="KW-0662">Pyridine nucleotide biosynthesis</keyword>
<dbReference type="CTD" id="93100"/>
<dbReference type="InterPro" id="IPR041525">
    <property type="entry name" value="N/Namide_PRibTrfase"/>
</dbReference>
<evidence type="ECO:0000256" key="4">
    <source>
        <dbReference type="ARBA" id="ARBA00010897"/>
    </source>
</evidence>
<dbReference type="GO" id="GO:0016757">
    <property type="term" value="F:glycosyltransferase activity"/>
    <property type="evidence" value="ECO:0007669"/>
    <property type="project" value="UniProtKB-KW"/>
</dbReference>
<dbReference type="GeneID" id="582738"/>
<organism evidence="22 23">
    <name type="scientific">Strongylocentrotus purpuratus</name>
    <name type="common">Purple sea urchin</name>
    <dbReference type="NCBI Taxonomy" id="7668"/>
    <lineage>
        <taxon>Eukaryota</taxon>
        <taxon>Metazoa</taxon>
        <taxon>Echinodermata</taxon>
        <taxon>Eleutherozoa</taxon>
        <taxon>Echinozoa</taxon>
        <taxon>Echinoidea</taxon>
        <taxon>Euechinoidea</taxon>
        <taxon>Echinacea</taxon>
        <taxon>Camarodonta</taxon>
        <taxon>Echinidea</taxon>
        <taxon>Strongylocentrotidae</taxon>
        <taxon>Strongylocentrotus</taxon>
    </lineage>
</organism>
<dbReference type="SUPFAM" id="SSF51690">
    <property type="entry name" value="Nicotinate/Quinolinate PRTase C-terminal domain-like"/>
    <property type="match status" value="1"/>
</dbReference>
<evidence type="ECO:0000313" key="22">
    <source>
        <dbReference type="EnsemblMetazoa" id="XP_003725907"/>
    </source>
</evidence>
<comment type="pathway">
    <text evidence="3 17">Cofactor biosynthesis; NAD(+) biosynthesis; nicotinate D-ribonucleotide from nicotinate: step 1/1.</text>
</comment>
<keyword evidence="14" id="KW-0464">Manganese</keyword>
<evidence type="ECO:0000259" key="21">
    <source>
        <dbReference type="Pfam" id="PF17956"/>
    </source>
</evidence>
<feature type="domain" description="Nicotinate phosphoribosyltransferase N-terminal" evidence="20">
    <location>
        <begin position="47"/>
        <end position="174"/>
    </location>
</feature>
<dbReference type="FunFam" id="3.20.20.70:FF:000155">
    <property type="entry name" value="Nicotinate phosphoribosyltransferase"/>
    <property type="match status" value="1"/>
</dbReference>
<evidence type="ECO:0000256" key="15">
    <source>
        <dbReference type="ARBA" id="ARBA00023426"/>
    </source>
</evidence>
<protein>
    <recommendedName>
        <fullName evidence="6 17">Nicotinate phosphoribosyltransferase</fullName>
        <ecNumber evidence="5 17">6.3.4.21</ecNumber>
    </recommendedName>
</protein>
<feature type="domain" description="Nicotinate phosphoribosyltransferase C-terminal" evidence="21">
    <location>
        <begin position="460"/>
        <end position="569"/>
    </location>
</feature>
<evidence type="ECO:0000256" key="3">
    <source>
        <dbReference type="ARBA" id="ARBA00004952"/>
    </source>
</evidence>
<keyword evidence="8 17" id="KW-0436">Ligase</keyword>
<dbReference type="PIRSF" id="PIRSF000484">
    <property type="entry name" value="NAPRT"/>
    <property type="match status" value="1"/>
</dbReference>